<dbReference type="SUPFAM" id="SSF47336">
    <property type="entry name" value="ACP-like"/>
    <property type="match status" value="1"/>
</dbReference>
<dbReference type="GO" id="GO:0003824">
    <property type="term" value="F:catalytic activity"/>
    <property type="evidence" value="ECO:0007669"/>
    <property type="project" value="InterPro"/>
</dbReference>
<dbReference type="SUPFAM" id="SSF56801">
    <property type="entry name" value="Acetyl-CoA synthetase-like"/>
    <property type="match status" value="1"/>
</dbReference>
<organism evidence="4 5">
    <name type="scientific">Dimargaris verticillata</name>
    <dbReference type="NCBI Taxonomy" id="2761393"/>
    <lineage>
        <taxon>Eukaryota</taxon>
        <taxon>Fungi</taxon>
        <taxon>Fungi incertae sedis</taxon>
        <taxon>Zoopagomycota</taxon>
        <taxon>Kickxellomycotina</taxon>
        <taxon>Dimargaritomycetes</taxon>
        <taxon>Dimargaritales</taxon>
        <taxon>Dimargaritaceae</taxon>
        <taxon>Dimargaris</taxon>
    </lineage>
</organism>
<dbReference type="Pfam" id="PF00550">
    <property type="entry name" value="PP-binding"/>
    <property type="match status" value="1"/>
</dbReference>
<proteinExistence type="predicted"/>
<dbReference type="Gene3D" id="3.30.559.30">
    <property type="entry name" value="Nonribosomal peptide synthetase, condensation domain"/>
    <property type="match status" value="1"/>
</dbReference>
<evidence type="ECO:0000259" key="3">
    <source>
        <dbReference type="PROSITE" id="PS50075"/>
    </source>
</evidence>
<dbReference type="Gene3D" id="3.30.559.10">
    <property type="entry name" value="Chloramphenicol acetyltransferase-like domain"/>
    <property type="match status" value="1"/>
</dbReference>
<accession>A0A9W8AY79</accession>
<sequence length="506" mass="56129">MGVQQACALVQDSQLIGYVSPSGVDTQGLMAFAKSQLPHYTVPAAIVPLDALPLTPIGKIDHKALPKHTFALQSIDASTIPRTPMEDCLIHLLAQVLHITPEIVSPQNTFFEVGGDSLSAIRLVTLCHRRGLHLAMVDISRSNTIAQLATLIEANEAPMPTMDLYPTLSGPVQLTPIQHEFFSMNLQWPQAFQSPMLLECASVHTKAKWSRIIDQVIAYHDMLRFHIPAQASGHPSHGIIESMLALDSAFQFVDAASESELHAIVAEACARIDYHQGPICQFRVINLGQRQYLFFVAHHLVTDIVTLSIVAGDLELLLCDQPLPAKTMSYQAWSNQLQAMADTLDVSTIVLPDLVPSLPLDYPGVPLNRTKEHAQTELVTIDGQQLQQLNQFAKQSGTALVELLMAAFVWAYEQCFQQSKITMLFESHGRQIPGHDCDVTHTLGWFVGHHYLTLTKEQPHSPSDVLAHTQALMRDLPINGFNLFLAKHLKCFDTLDEYAPFDIWPQ</sequence>
<dbReference type="PROSITE" id="PS50075">
    <property type="entry name" value="CARRIER"/>
    <property type="match status" value="1"/>
</dbReference>
<dbReference type="InterPro" id="IPR045851">
    <property type="entry name" value="AMP-bd_C_sf"/>
</dbReference>
<dbReference type="InterPro" id="IPR036736">
    <property type="entry name" value="ACP-like_sf"/>
</dbReference>
<dbReference type="InterPro" id="IPR023213">
    <property type="entry name" value="CAT-like_dom_sf"/>
</dbReference>
<reference evidence="4" key="1">
    <citation type="submission" date="2022-07" db="EMBL/GenBank/DDBJ databases">
        <title>Phylogenomic reconstructions and comparative analyses of Kickxellomycotina fungi.</title>
        <authorList>
            <person name="Reynolds N.K."/>
            <person name="Stajich J.E."/>
            <person name="Barry K."/>
            <person name="Grigoriev I.V."/>
            <person name="Crous P."/>
            <person name="Smith M.E."/>
        </authorList>
    </citation>
    <scope>NUCLEOTIDE SEQUENCE</scope>
    <source>
        <strain evidence="4">RSA 567</strain>
    </source>
</reference>
<dbReference type="AlphaFoldDB" id="A0A9W8AY79"/>
<evidence type="ECO:0000313" key="5">
    <source>
        <dbReference type="Proteomes" id="UP001151582"/>
    </source>
</evidence>
<dbReference type="PANTHER" id="PTHR45398">
    <property type="match status" value="1"/>
</dbReference>
<evidence type="ECO:0000256" key="1">
    <source>
        <dbReference type="ARBA" id="ARBA00022450"/>
    </source>
</evidence>
<dbReference type="InterPro" id="IPR020806">
    <property type="entry name" value="PKS_PP-bd"/>
</dbReference>
<evidence type="ECO:0000313" key="4">
    <source>
        <dbReference type="EMBL" id="KAJ1971062.1"/>
    </source>
</evidence>
<dbReference type="Pfam" id="PF00668">
    <property type="entry name" value="Condensation"/>
    <property type="match status" value="1"/>
</dbReference>
<protein>
    <recommendedName>
        <fullName evidence="3">Carrier domain-containing protein</fullName>
    </recommendedName>
</protein>
<feature type="non-terminal residue" evidence="4">
    <location>
        <position position="506"/>
    </location>
</feature>
<keyword evidence="1" id="KW-0596">Phosphopantetheine</keyword>
<dbReference type="Gene3D" id="3.30.300.30">
    <property type="match status" value="1"/>
</dbReference>
<dbReference type="Proteomes" id="UP001151582">
    <property type="component" value="Unassembled WGS sequence"/>
</dbReference>
<dbReference type="InterPro" id="IPR001242">
    <property type="entry name" value="Condensation_dom"/>
</dbReference>
<dbReference type="InterPro" id="IPR009081">
    <property type="entry name" value="PP-bd_ACP"/>
</dbReference>
<dbReference type="Gene3D" id="1.10.1200.10">
    <property type="entry name" value="ACP-like"/>
    <property type="match status" value="1"/>
</dbReference>
<evidence type="ECO:0000256" key="2">
    <source>
        <dbReference type="ARBA" id="ARBA00022553"/>
    </source>
</evidence>
<dbReference type="PANTHER" id="PTHR45398:SF1">
    <property type="entry name" value="ENZYME, PUTATIVE (JCVI)-RELATED"/>
    <property type="match status" value="1"/>
</dbReference>
<dbReference type="SUPFAM" id="SSF52777">
    <property type="entry name" value="CoA-dependent acyltransferases"/>
    <property type="match status" value="2"/>
</dbReference>
<dbReference type="EMBL" id="JANBQB010001522">
    <property type="protein sequence ID" value="KAJ1971062.1"/>
    <property type="molecule type" value="Genomic_DNA"/>
</dbReference>
<dbReference type="GO" id="GO:0031177">
    <property type="term" value="F:phosphopantetheine binding"/>
    <property type="evidence" value="ECO:0007669"/>
    <property type="project" value="InterPro"/>
</dbReference>
<feature type="domain" description="Carrier" evidence="3">
    <location>
        <begin position="83"/>
        <end position="156"/>
    </location>
</feature>
<name>A0A9W8AY79_9FUNG</name>
<keyword evidence="5" id="KW-1185">Reference proteome</keyword>
<dbReference type="SMART" id="SM00823">
    <property type="entry name" value="PKS_PP"/>
    <property type="match status" value="1"/>
</dbReference>
<gene>
    <name evidence="4" type="ORF">H4R34_005863</name>
</gene>
<keyword evidence="2" id="KW-0597">Phosphoprotein</keyword>
<comment type="caution">
    <text evidence="4">The sequence shown here is derived from an EMBL/GenBank/DDBJ whole genome shotgun (WGS) entry which is preliminary data.</text>
</comment>
<dbReference type="OrthoDB" id="416786at2759"/>